<evidence type="ECO:0000313" key="2">
    <source>
        <dbReference type="Proteomes" id="UP001220658"/>
    </source>
</evidence>
<comment type="caution">
    <text evidence="1">The sequence shown here is derived from an EMBL/GenBank/DDBJ whole genome shotgun (WGS) entry which is preliminary data.</text>
</comment>
<accession>A0AAW6FRS2</accession>
<organism evidence="1 2">
    <name type="scientific">Faecalitalea cylindroides</name>
    <dbReference type="NCBI Taxonomy" id="39483"/>
    <lineage>
        <taxon>Bacteria</taxon>
        <taxon>Bacillati</taxon>
        <taxon>Bacillota</taxon>
        <taxon>Erysipelotrichia</taxon>
        <taxon>Erysipelotrichales</taxon>
        <taxon>Erysipelotrichaceae</taxon>
        <taxon>Faecalitalea</taxon>
    </lineage>
</organism>
<dbReference type="AlphaFoldDB" id="A0AAW6FRS2"/>
<dbReference type="Proteomes" id="UP001220658">
    <property type="component" value="Unassembled WGS sequence"/>
</dbReference>
<proteinExistence type="predicted"/>
<reference evidence="1" key="1">
    <citation type="submission" date="2023-01" db="EMBL/GenBank/DDBJ databases">
        <title>Human gut microbiome strain richness.</title>
        <authorList>
            <person name="Chen-Liaw A."/>
        </authorList>
    </citation>
    <scope>NUCLEOTIDE SEQUENCE</scope>
    <source>
        <strain evidence="1">D55st1_G4_D55t1_190419</strain>
    </source>
</reference>
<dbReference type="RefSeq" id="WP_195191173.1">
    <property type="nucleotide sequence ID" value="NZ_JADMUL010000011.1"/>
</dbReference>
<protein>
    <submittedName>
        <fullName evidence="1">Uncharacterized protein</fullName>
    </submittedName>
</protein>
<sequence length="274" mass="32784">MQTKIIEWIDLVNKYVNEKAFKDDESITKFLYTMKHNTSLEWFNCARIADVAKDKEDELMVQSLHGWEKVLGTSLDDELEKLAHYKINLIAPVFTYDPYEFEWELVEVYPKFDVDGVTKTIIHRSTSIQNVLSHNKFEEILPYLHDTWTDKSFEKYLFHFPFYHDANDELKQFYKTILFLTFGKDLKVKDQYKTLNISCIKTIDSLVLFKNIHECITTFHVYMNQFLKRFESSKEQLKELGYLKENLTYNGLEQIQKLERNEPLVRKEEGQIQE</sequence>
<name>A0AAW6FRS2_9FIRM</name>
<evidence type="ECO:0000313" key="1">
    <source>
        <dbReference type="EMBL" id="MDC0827999.1"/>
    </source>
</evidence>
<dbReference type="EMBL" id="JAQNCK010000009">
    <property type="protein sequence ID" value="MDC0827999.1"/>
    <property type="molecule type" value="Genomic_DNA"/>
</dbReference>
<gene>
    <name evidence="1" type="ORF">POG00_04655</name>
</gene>